<evidence type="ECO:0000313" key="2">
    <source>
        <dbReference type="EMBL" id="MCM2375226.1"/>
    </source>
</evidence>
<dbReference type="Proteomes" id="UP001202961">
    <property type="component" value="Unassembled WGS sequence"/>
</dbReference>
<dbReference type="InterPro" id="IPR053148">
    <property type="entry name" value="PD-DEXK-like_domain"/>
</dbReference>
<feature type="domain" description="YhcG PDDEXK nuclease" evidence="1">
    <location>
        <begin position="2"/>
        <end position="83"/>
    </location>
</feature>
<dbReference type="Pfam" id="PF06250">
    <property type="entry name" value="YhcG_C"/>
    <property type="match status" value="1"/>
</dbReference>
<comment type="caution">
    <text evidence="2">The sequence shown here is derived from an EMBL/GenBank/DDBJ whole genome shotgun (WGS) entry which is preliminary data.</text>
</comment>
<dbReference type="PANTHER" id="PTHR30547:SF5">
    <property type="entry name" value="NUCLEASE YHCG-RELATED"/>
    <property type="match status" value="1"/>
</dbReference>
<dbReference type="PANTHER" id="PTHR30547">
    <property type="entry name" value="UNCHARACTERIZED PROTEIN YHCG-RELATED"/>
    <property type="match status" value="1"/>
</dbReference>
<reference evidence="2 3" key="1">
    <citation type="journal article" date="2022" name="Syst. Appl. Microbiol.">
        <title>Rhodopirellula aestuarii sp. nov., a novel member of the genus Rhodopirellula isolated from brackish sediments collected in the Tagus River estuary, Portugal.</title>
        <authorList>
            <person name="Vitorino I.R."/>
            <person name="Klimek D."/>
            <person name="Calusinska M."/>
            <person name="Lobo-da-Cunha A."/>
            <person name="Vasconcelos V."/>
            <person name="Lage O.M."/>
        </authorList>
    </citation>
    <scope>NUCLEOTIDE SEQUENCE [LARGE SCALE GENOMIC DNA]</scope>
    <source>
        <strain evidence="2 3">ICT_H3.1</strain>
    </source>
</reference>
<sequence length="85" mass="10213">MVFRDPFFLGFLGLKDTYTENNLYLAILRELETFILGLGMSFAFVGRKHRIKIDDEDFYIDLLFYHRRFRRLVVIDLKLGRFKAS</sequence>
<evidence type="ECO:0000259" key="1">
    <source>
        <dbReference type="Pfam" id="PF06250"/>
    </source>
</evidence>
<dbReference type="InterPro" id="IPR009362">
    <property type="entry name" value="YhcG_C"/>
</dbReference>
<name>A0ABT0UEK7_9BACT</name>
<evidence type="ECO:0000313" key="3">
    <source>
        <dbReference type="Proteomes" id="UP001202961"/>
    </source>
</evidence>
<proteinExistence type="predicted"/>
<gene>
    <name evidence="2" type="ORF">NB063_31780</name>
</gene>
<accession>A0ABT0UEK7</accession>
<dbReference type="EMBL" id="JAMQBK010000144">
    <property type="protein sequence ID" value="MCM2375226.1"/>
    <property type="molecule type" value="Genomic_DNA"/>
</dbReference>
<dbReference type="RefSeq" id="WP_250933833.1">
    <property type="nucleotide sequence ID" value="NZ_JAMQBK010000144.1"/>
</dbReference>
<keyword evidence="3" id="KW-1185">Reference proteome</keyword>
<organism evidence="2 3">
    <name type="scientific">Aporhodopirellula aestuarii</name>
    <dbReference type="NCBI Taxonomy" id="2950107"/>
    <lineage>
        <taxon>Bacteria</taxon>
        <taxon>Pseudomonadati</taxon>
        <taxon>Planctomycetota</taxon>
        <taxon>Planctomycetia</taxon>
        <taxon>Pirellulales</taxon>
        <taxon>Pirellulaceae</taxon>
        <taxon>Aporhodopirellula</taxon>
    </lineage>
</organism>
<protein>
    <submittedName>
        <fullName evidence="2">DUF1016 domain-containing protein</fullName>
    </submittedName>
</protein>